<dbReference type="InterPro" id="IPR036393">
    <property type="entry name" value="AceGlu_kinase-like_sf"/>
</dbReference>
<evidence type="ECO:0000256" key="7">
    <source>
        <dbReference type="ARBA" id="ARBA00007952"/>
    </source>
</evidence>
<dbReference type="GO" id="GO:0009090">
    <property type="term" value="P:homoserine biosynthetic process"/>
    <property type="evidence" value="ECO:0007669"/>
    <property type="project" value="TreeGrafter"/>
</dbReference>
<dbReference type="GO" id="GO:0009086">
    <property type="term" value="P:methionine biosynthetic process"/>
    <property type="evidence" value="ECO:0007669"/>
    <property type="project" value="UniProtKB-KW"/>
</dbReference>
<keyword evidence="18" id="KW-0560">Oxidoreductase</keyword>
<accession>A0A7S1TI72</accession>
<dbReference type="PROSITE" id="PS01042">
    <property type="entry name" value="HOMOSER_DHGENASE"/>
    <property type="match status" value="1"/>
</dbReference>
<evidence type="ECO:0000256" key="3">
    <source>
        <dbReference type="ARBA" id="ARBA00004986"/>
    </source>
</evidence>
<comment type="catalytic activity">
    <reaction evidence="26">
        <text>L-homoserine + NADP(+) = L-aspartate 4-semialdehyde + NADPH + H(+)</text>
        <dbReference type="Rhea" id="RHEA:15761"/>
        <dbReference type="ChEBI" id="CHEBI:15378"/>
        <dbReference type="ChEBI" id="CHEBI:57476"/>
        <dbReference type="ChEBI" id="CHEBI:57783"/>
        <dbReference type="ChEBI" id="CHEBI:58349"/>
        <dbReference type="ChEBI" id="CHEBI:537519"/>
        <dbReference type="EC" id="1.1.1.3"/>
    </reaction>
    <physiologicalReaction direction="right-to-left" evidence="26">
        <dbReference type="Rhea" id="RHEA:15763"/>
    </physiologicalReaction>
</comment>
<evidence type="ECO:0000256" key="19">
    <source>
        <dbReference type="ARBA" id="ARBA00023027"/>
    </source>
</evidence>
<comment type="subunit">
    <text evidence="9">Homotetramer.</text>
</comment>
<dbReference type="NCBIfam" id="TIGR00657">
    <property type="entry name" value="asp_kinases"/>
    <property type="match status" value="1"/>
</dbReference>
<dbReference type="PANTHER" id="PTHR43070:SF5">
    <property type="entry name" value="HOMOSERINE DEHYDROGENASE"/>
    <property type="match status" value="1"/>
</dbReference>
<comment type="pathway">
    <text evidence="3">Amino-acid biosynthesis; L-methionine biosynthesis via de novo pathway; L-homoserine from L-aspartate: step 1/3.</text>
</comment>
<comment type="pathway">
    <text evidence="2">Amino-acid biosynthesis; L-lysine biosynthesis via DAP pathway; (S)-tetrahydrodipicolinate from L-aspartate: step 1/4.</text>
</comment>
<dbReference type="Pfam" id="PF03447">
    <property type="entry name" value="NAD_binding_3"/>
    <property type="match status" value="1"/>
</dbReference>
<evidence type="ECO:0000256" key="15">
    <source>
        <dbReference type="ARBA" id="ARBA00022777"/>
    </source>
</evidence>
<evidence type="ECO:0000256" key="8">
    <source>
        <dbReference type="ARBA" id="ARBA00010046"/>
    </source>
</evidence>
<evidence type="ECO:0000256" key="21">
    <source>
        <dbReference type="ARBA" id="ARBA00023154"/>
    </source>
</evidence>
<keyword evidence="15" id="KW-0418">Kinase</keyword>
<dbReference type="FunFam" id="3.40.50.720:FF:000083">
    <property type="entry name" value="Bifunctional aspartokinase/homoserine dehydrogenase"/>
    <property type="match status" value="1"/>
</dbReference>
<dbReference type="SUPFAM" id="SSF51735">
    <property type="entry name" value="NAD(P)-binding Rossmann-fold domains"/>
    <property type="match status" value="1"/>
</dbReference>
<dbReference type="InterPro" id="IPR036291">
    <property type="entry name" value="NAD(P)-bd_dom_sf"/>
</dbReference>
<comment type="pathway">
    <text evidence="4">Amino-acid biosynthesis; L-threonine biosynthesis; L-threonine from L-aspartate: step 3/5.</text>
</comment>
<dbReference type="Gene3D" id="3.30.2130.10">
    <property type="entry name" value="VC0802-like"/>
    <property type="match status" value="1"/>
</dbReference>
<comment type="similarity">
    <text evidence="7">In the C-terminal section; belongs to the homoserine dehydrogenase family.</text>
</comment>
<dbReference type="CDD" id="cd04921">
    <property type="entry name" value="ACT_AKi-HSDH-ThrA-like_1"/>
    <property type="match status" value="1"/>
</dbReference>
<dbReference type="FunFam" id="3.30.2130.10:FF:000001">
    <property type="entry name" value="Bifunctional aspartokinase/homoserine dehydrogenase"/>
    <property type="match status" value="1"/>
</dbReference>
<evidence type="ECO:0000256" key="24">
    <source>
        <dbReference type="ARBA" id="ARBA00044938"/>
    </source>
</evidence>
<dbReference type="InterPro" id="IPR019811">
    <property type="entry name" value="HDH_CS"/>
</dbReference>
<evidence type="ECO:0000256" key="12">
    <source>
        <dbReference type="ARBA" id="ARBA00022697"/>
    </source>
</evidence>
<evidence type="ECO:0000256" key="17">
    <source>
        <dbReference type="ARBA" id="ARBA00022857"/>
    </source>
</evidence>
<dbReference type="GO" id="GO:0046872">
    <property type="term" value="F:metal ion binding"/>
    <property type="evidence" value="ECO:0007669"/>
    <property type="project" value="UniProtKB-KW"/>
</dbReference>
<keyword evidence="11" id="KW-0808">Transferase</keyword>
<dbReference type="GO" id="GO:0004412">
    <property type="term" value="F:homoserine dehydrogenase activity"/>
    <property type="evidence" value="ECO:0007669"/>
    <property type="project" value="UniProtKB-EC"/>
</dbReference>
<sequence>MVVVSAVGGVTNKLARLVTAARTRDANEHYLEGIEQLRTIHEEIAERILPAESRGPFGATLTSNLRDLRDLLRAVWIARSSSERVEEMVLGYGELWSAQLVWAILRYAKKVNASWLDARDVLVTRKSDTGRGKIVNWTKTEEKLSVWLKTNPTDLVIATGFIAADEEGVPTVLGRNGSDFSASCFARALKASSCNIWTDVDGIFSADPRVVPEAVIIPSMSYKEAAELAYFGAKVLHPDTMTPCIESKIPIHIKNTFNPSAKGTVVSDQPGIVPFSDVFGFGKDAKDRRGVKGFSTVENVALVNVEGTGMIGVPGIASRLFNSFYRAGVSVILIAQASSEYSICAALPGTQAEIAAEAARREFRLELEERLVSQIDVVDGCSILAMVGEDMQSLPGVSARLFDAMYKAGVSVRAMAQGSSEHNVSVVVSSKDEPRALRAAHASFCLSDQTISVGIIGRGVVGGALINQISQQRRKLKSQFGIDLRVRAIASSSKMLLASSEIDLQSWETTFNSDAVTVDLNEFSRHIYDNVSLPHAVICDCTASQDVSDNYEQWLRRGIHLVTPNKKANSGPMESYLHLREAQIAGFNSHFFYEANVGAGLPIISTIRDLLRTGDNFIEIQGILSGTLSYIFNVFDGSEPFSTVVAKAKAAGYTEPDPREDLSGMDVARKVVILAREVGMSVELRDVPVESLVPEPLQDQSQVTIAEFMDRLPDYDLELSAMASEAAAMGEKLRYVGVINVAEGKCAVELRRYPSAHQFGGLQGSDNIVLFRTQRYDAQPLTIQGPGAGAEVTAAGVFADLLRLGAYLGAPSATRYS</sequence>
<evidence type="ECO:0000256" key="23">
    <source>
        <dbReference type="ARBA" id="ARBA00023268"/>
    </source>
</evidence>
<dbReference type="SUPFAM" id="SSF53633">
    <property type="entry name" value="Carbamate kinase-like"/>
    <property type="match status" value="1"/>
</dbReference>
<evidence type="ECO:0000256" key="9">
    <source>
        <dbReference type="ARBA" id="ARBA00011881"/>
    </source>
</evidence>
<dbReference type="InterPro" id="IPR002912">
    <property type="entry name" value="ACT_dom"/>
</dbReference>
<keyword evidence="10" id="KW-0028">Amino-acid biosynthesis</keyword>
<dbReference type="SUPFAM" id="SSF55347">
    <property type="entry name" value="Glyceraldehyde-3-phosphate dehydrogenase-like, C-terminal domain"/>
    <property type="match status" value="1"/>
</dbReference>
<dbReference type="InterPro" id="IPR001342">
    <property type="entry name" value="HDH_cat"/>
</dbReference>
<dbReference type="FunFam" id="3.30.360.10:FF:000006">
    <property type="entry name" value="Bifunctional aspartokinase/homoserine dehydrogenase"/>
    <property type="match status" value="1"/>
</dbReference>
<dbReference type="NCBIfam" id="NF006959">
    <property type="entry name" value="PRK09436.1"/>
    <property type="match status" value="1"/>
</dbReference>
<dbReference type="GO" id="GO:0005524">
    <property type="term" value="F:ATP binding"/>
    <property type="evidence" value="ECO:0007669"/>
    <property type="project" value="UniProtKB-KW"/>
</dbReference>
<proteinExistence type="inferred from homology"/>
<dbReference type="GO" id="GO:0009088">
    <property type="term" value="P:threonine biosynthetic process"/>
    <property type="evidence" value="ECO:0007669"/>
    <property type="project" value="UniProtKB-UniPathway"/>
</dbReference>
<evidence type="ECO:0000256" key="13">
    <source>
        <dbReference type="ARBA" id="ARBA00022723"/>
    </source>
</evidence>
<reference evidence="28" key="1">
    <citation type="submission" date="2021-01" db="EMBL/GenBank/DDBJ databases">
        <authorList>
            <person name="Corre E."/>
            <person name="Pelletier E."/>
            <person name="Niang G."/>
            <person name="Scheremetjew M."/>
            <person name="Finn R."/>
            <person name="Kale V."/>
            <person name="Holt S."/>
            <person name="Cochrane G."/>
            <person name="Meng A."/>
            <person name="Brown T."/>
            <person name="Cohen L."/>
        </authorList>
    </citation>
    <scope>NUCLEOTIDE SEQUENCE</scope>
    <source>
        <strain evidence="28">SAG 36.94</strain>
    </source>
</reference>
<keyword evidence="12" id="KW-0791">Threonine biosynthesis</keyword>
<feature type="domain" description="ACT" evidence="27">
    <location>
        <begin position="305"/>
        <end position="380"/>
    </location>
</feature>
<feature type="domain" description="ACT" evidence="27">
    <location>
        <begin position="386"/>
        <end position="458"/>
    </location>
</feature>
<organism evidence="28">
    <name type="scientific">Compsopogon caeruleus</name>
    <dbReference type="NCBI Taxonomy" id="31354"/>
    <lineage>
        <taxon>Eukaryota</taxon>
        <taxon>Rhodophyta</taxon>
        <taxon>Compsopogonophyceae</taxon>
        <taxon>Compsopogonales</taxon>
        <taxon>Compsopogonaceae</taxon>
        <taxon>Compsopogon</taxon>
    </lineage>
</organism>
<evidence type="ECO:0000256" key="5">
    <source>
        <dbReference type="ARBA" id="ARBA00005062"/>
    </source>
</evidence>
<comment type="cofactor">
    <cofactor evidence="1">
        <name>a metal cation</name>
        <dbReference type="ChEBI" id="CHEBI:25213"/>
    </cofactor>
</comment>
<dbReference type="AlphaFoldDB" id="A0A7S1TI72"/>
<evidence type="ECO:0000256" key="4">
    <source>
        <dbReference type="ARBA" id="ARBA00005056"/>
    </source>
</evidence>
<dbReference type="CDD" id="cd04243">
    <property type="entry name" value="AAK_AK-HSDH-like"/>
    <property type="match status" value="1"/>
</dbReference>
<dbReference type="InterPro" id="IPR045865">
    <property type="entry name" value="ACT-like_dom_sf"/>
</dbReference>
<evidence type="ECO:0000256" key="6">
    <source>
        <dbReference type="ARBA" id="ARBA00005139"/>
    </source>
</evidence>
<dbReference type="InterPro" id="IPR005106">
    <property type="entry name" value="Asp/hSer_DH_NAD-bd"/>
</dbReference>
<evidence type="ECO:0000256" key="1">
    <source>
        <dbReference type="ARBA" id="ARBA00001920"/>
    </source>
</evidence>
<dbReference type="SUPFAM" id="SSF55021">
    <property type="entry name" value="ACT-like"/>
    <property type="match status" value="2"/>
</dbReference>
<dbReference type="Gene3D" id="3.40.50.720">
    <property type="entry name" value="NAD(P)-binding Rossmann-like Domain"/>
    <property type="match status" value="1"/>
</dbReference>
<keyword evidence="23" id="KW-0511">Multifunctional enzyme</keyword>
<keyword evidence="16" id="KW-0067">ATP-binding</keyword>
<evidence type="ECO:0000256" key="2">
    <source>
        <dbReference type="ARBA" id="ARBA00004766"/>
    </source>
</evidence>
<evidence type="ECO:0000256" key="10">
    <source>
        <dbReference type="ARBA" id="ARBA00022605"/>
    </source>
</evidence>
<evidence type="ECO:0000256" key="26">
    <source>
        <dbReference type="ARBA" id="ARBA00048841"/>
    </source>
</evidence>
<dbReference type="GO" id="GO:0050661">
    <property type="term" value="F:NADP binding"/>
    <property type="evidence" value="ECO:0007669"/>
    <property type="project" value="InterPro"/>
</dbReference>
<evidence type="ECO:0000256" key="11">
    <source>
        <dbReference type="ARBA" id="ARBA00022679"/>
    </source>
</evidence>
<gene>
    <name evidence="28" type="ORF">CCAE0312_LOCUS7505</name>
</gene>
<comment type="pathway">
    <text evidence="6">Amino-acid biosynthesis; L-threonine biosynthesis; L-threonine from L-aspartate: step 1/5.</text>
</comment>
<dbReference type="GO" id="GO:0009089">
    <property type="term" value="P:lysine biosynthetic process via diaminopimelate"/>
    <property type="evidence" value="ECO:0007669"/>
    <property type="project" value="UniProtKB-UniPathway"/>
</dbReference>
<dbReference type="Pfam" id="PF22468">
    <property type="entry name" value="ACT_9"/>
    <property type="match status" value="2"/>
</dbReference>
<dbReference type="EMBL" id="HBGH01013362">
    <property type="protein sequence ID" value="CAD9235414.1"/>
    <property type="molecule type" value="Transcribed_RNA"/>
</dbReference>
<keyword evidence="14" id="KW-0547">Nucleotide-binding</keyword>
<evidence type="ECO:0000259" key="27">
    <source>
        <dbReference type="PROSITE" id="PS51671"/>
    </source>
</evidence>
<dbReference type="InterPro" id="IPR054352">
    <property type="entry name" value="ACT_Aspartokinase"/>
</dbReference>
<evidence type="ECO:0000256" key="18">
    <source>
        <dbReference type="ARBA" id="ARBA00023002"/>
    </source>
</evidence>
<comment type="similarity">
    <text evidence="8">In the N-terminal section; belongs to the aspartokinase family.</text>
</comment>
<evidence type="ECO:0000256" key="20">
    <source>
        <dbReference type="ARBA" id="ARBA00023053"/>
    </source>
</evidence>
<dbReference type="Pfam" id="PF00696">
    <property type="entry name" value="AA_kinase"/>
    <property type="match status" value="1"/>
</dbReference>
<keyword evidence="21" id="KW-0457">Lysine biosynthesis</keyword>
<comment type="catalytic activity">
    <reaction evidence="25">
        <text>L-aspartate + ATP = 4-phospho-L-aspartate + ADP</text>
        <dbReference type="Rhea" id="RHEA:23776"/>
        <dbReference type="ChEBI" id="CHEBI:29991"/>
        <dbReference type="ChEBI" id="CHEBI:30616"/>
        <dbReference type="ChEBI" id="CHEBI:57535"/>
        <dbReference type="ChEBI" id="CHEBI:456216"/>
        <dbReference type="EC" id="2.7.2.4"/>
    </reaction>
    <physiologicalReaction direction="left-to-right" evidence="25">
        <dbReference type="Rhea" id="RHEA:23777"/>
    </physiologicalReaction>
</comment>
<evidence type="ECO:0000313" key="28">
    <source>
        <dbReference type="EMBL" id="CAD9235414.1"/>
    </source>
</evidence>
<dbReference type="InterPro" id="IPR001048">
    <property type="entry name" value="Asp/Glu/Uridylate_kinase"/>
</dbReference>
<comment type="pathway">
    <text evidence="5">Amino-acid biosynthesis; L-methionine biosynthesis via de novo pathway; L-homoserine from L-aspartate: step 3/3.</text>
</comment>
<keyword evidence="19" id="KW-0520">NAD</keyword>
<dbReference type="Gene3D" id="3.30.360.10">
    <property type="entry name" value="Dihydrodipicolinate Reductase, domain 2"/>
    <property type="match status" value="1"/>
</dbReference>
<dbReference type="UniPathway" id="UPA00050">
    <property type="reaction ID" value="UER00063"/>
</dbReference>
<evidence type="ECO:0000256" key="16">
    <source>
        <dbReference type="ARBA" id="ARBA00022840"/>
    </source>
</evidence>
<dbReference type="PROSITE" id="PS51671">
    <property type="entry name" value="ACT"/>
    <property type="match status" value="2"/>
</dbReference>
<evidence type="ECO:0000256" key="22">
    <source>
        <dbReference type="ARBA" id="ARBA00023167"/>
    </source>
</evidence>
<dbReference type="GO" id="GO:0004072">
    <property type="term" value="F:aspartate kinase activity"/>
    <property type="evidence" value="ECO:0007669"/>
    <property type="project" value="UniProtKB-EC"/>
</dbReference>
<keyword evidence="22" id="KW-0486">Methionine biosynthesis</keyword>
<dbReference type="Gene3D" id="3.40.1160.10">
    <property type="entry name" value="Acetylglutamate kinase-like"/>
    <property type="match status" value="1"/>
</dbReference>
<dbReference type="UniPathway" id="UPA00034">
    <property type="reaction ID" value="UER00015"/>
</dbReference>
<dbReference type="InterPro" id="IPR001341">
    <property type="entry name" value="Asp_kinase"/>
</dbReference>
<dbReference type="PIRSF" id="PIRSF000727">
    <property type="entry name" value="ThrA"/>
    <property type="match status" value="1"/>
</dbReference>
<keyword evidence="13" id="KW-0479">Metal-binding</keyword>
<keyword evidence="20" id="KW-0915">Sodium</keyword>
<name>A0A7S1TI72_9RHOD</name>
<dbReference type="Pfam" id="PF00742">
    <property type="entry name" value="Homoserine_dh"/>
    <property type="match status" value="1"/>
</dbReference>
<dbReference type="InterPro" id="IPR011147">
    <property type="entry name" value="Bifunc_Aspkin/hSer_DH"/>
</dbReference>
<keyword evidence="17" id="KW-0521">NADP</keyword>
<evidence type="ECO:0000256" key="25">
    <source>
        <dbReference type="ARBA" id="ARBA00048561"/>
    </source>
</evidence>
<dbReference type="PANTHER" id="PTHR43070">
    <property type="match status" value="1"/>
</dbReference>
<dbReference type="InterPro" id="IPR049638">
    <property type="entry name" value="AK-HD"/>
</dbReference>
<dbReference type="UniPathway" id="UPA00051">
    <property type="reaction ID" value="UER00465"/>
</dbReference>
<evidence type="ECO:0000256" key="14">
    <source>
        <dbReference type="ARBA" id="ARBA00022741"/>
    </source>
</evidence>
<comment type="function">
    <text evidence="24">Bifunctional aspartate kinase and homoserine dehydrogenase that catalyzes the first and the third steps toward the synthesis of lysine, methionine and threonine from aspartate.</text>
</comment>
<protein>
    <recommendedName>
        <fullName evidence="27">ACT domain-containing protein</fullName>
    </recommendedName>
</protein>